<evidence type="ECO:0000313" key="4">
    <source>
        <dbReference type="Proteomes" id="UP000772434"/>
    </source>
</evidence>
<feature type="transmembrane region" description="Helical" evidence="2">
    <location>
        <begin position="158"/>
        <end position="184"/>
    </location>
</feature>
<accession>A0A9P5U3W2</accession>
<feature type="region of interest" description="Disordered" evidence="1">
    <location>
        <begin position="45"/>
        <end position="78"/>
    </location>
</feature>
<keyword evidence="2" id="KW-0472">Membrane</keyword>
<feature type="region of interest" description="Disordered" evidence="1">
    <location>
        <begin position="115"/>
        <end position="156"/>
    </location>
</feature>
<evidence type="ECO:0000313" key="3">
    <source>
        <dbReference type="EMBL" id="KAF9064143.1"/>
    </source>
</evidence>
<feature type="compositionally biased region" description="Basic and acidic residues" evidence="1">
    <location>
        <begin position="294"/>
        <end position="304"/>
    </location>
</feature>
<keyword evidence="2" id="KW-1133">Transmembrane helix</keyword>
<protein>
    <submittedName>
        <fullName evidence="3">Uncharacterized protein</fullName>
    </submittedName>
</protein>
<dbReference type="CDD" id="cd12087">
    <property type="entry name" value="TM_EGFR-like"/>
    <property type="match status" value="1"/>
</dbReference>
<sequence>MTLSARTNSISTATPNVTQAASTSDSSGLLPGILSKLFSMSNSTASSQDSGTATITSTSVSTSTIPSQSSLVPSESSTSFAIPTENSLAIASGASSVTTSENSLSSSLATTSGSQSLVIASRSQTTSSPGQTTTTGSPVPSGSGTHPNVSTSPPKHSISAGVIAGAVIGSLFALVAVIAILMIYRRRRRGAPDQTSPSKQGTTREYELNALDVNIGVRSRTSLLPEKAEARTSIFTSENPENPESNFRSTLSGSPLLPLRFIQNTDNNDDVRVQMGRMEANIGRMAEHIHRLESQLDGTVDGHSDAPPPTYVSS</sequence>
<proteinExistence type="predicted"/>
<feature type="compositionally biased region" description="Low complexity" evidence="1">
    <location>
        <begin position="115"/>
        <end position="147"/>
    </location>
</feature>
<name>A0A9P5U3W2_9AGAR</name>
<dbReference type="EMBL" id="JADNRY010000130">
    <property type="protein sequence ID" value="KAF9064143.1"/>
    <property type="molecule type" value="Genomic_DNA"/>
</dbReference>
<feature type="region of interest" description="Disordered" evidence="1">
    <location>
        <begin position="1"/>
        <end position="26"/>
    </location>
</feature>
<comment type="caution">
    <text evidence="3">The sequence shown here is derived from an EMBL/GenBank/DDBJ whole genome shotgun (WGS) entry which is preliminary data.</text>
</comment>
<keyword evidence="4" id="KW-1185">Reference proteome</keyword>
<feature type="compositionally biased region" description="Low complexity" evidence="1">
    <location>
        <begin position="50"/>
        <end position="78"/>
    </location>
</feature>
<dbReference type="AlphaFoldDB" id="A0A9P5U3W2"/>
<evidence type="ECO:0000256" key="2">
    <source>
        <dbReference type="SAM" id="Phobius"/>
    </source>
</evidence>
<feature type="region of interest" description="Disordered" evidence="1">
    <location>
        <begin position="294"/>
        <end position="314"/>
    </location>
</feature>
<organism evidence="3 4">
    <name type="scientific">Rhodocollybia butyracea</name>
    <dbReference type="NCBI Taxonomy" id="206335"/>
    <lineage>
        <taxon>Eukaryota</taxon>
        <taxon>Fungi</taxon>
        <taxon>Dikarya</taxon>
        <taxon>Basidiomycota</taxon>
        <taxon>Agaricomycotina</taxon>
        <taxon>Agaricomycetes</taxon>
        <taxon>Agaricomycetidae</taxon>
        <taxon>Agaricales</taxon>
        <taxon>Marasmiineae</taxon>
        <taxon>Omphalotaceae</taxon>
        <taxon>Rhodocollybia</taxon>
    </lineage>
</organism>
<keyword evidence="2" id="KW-0812">Transmembrane</keyword>
<evidence type="ECO:0000256" key="1">
    <source>
        <dbReference type="SAM" id="MobiDB-lite"/>
    </source>
</evidence>
<dbReference type="Proteomes" id="UP000772434">
    <property type="component" value="Unassembled WGS sequence"/>
</dbReference>
<gene>
    <name evidence="3" type="ORF">BDP27DRAFT_1367446</name>
</gene>
<dbReference type="OrthoDB" id="3130032at2759"/>
<reference evidence="3" key="1">
    <citation type="submission" date="2020-11" db="EMBL/GenBank/DDBJ databases">
        <authorList>
            <consortium name="DOE Joint Genome Institute"/>
            <person name="Ahrendt S."/>
            <person name="Riley R."/>
            <person name="Andreopoulos W."/>
            <person name="Labutti K."/>
            <person name="Pangilinan J."/>
            <person name="Ruiz-Duenas F.J."/>
            <person name="Barrasa J.M."/>
            <person name="Sanchez-Garcia M."/>
            <person name="Camarero S."/>
            <person name="Miyauchi S."/>
            <person name="Serrano A."/>
            <person name="Linde D."/>
            <person name="Babiker R."/>
            <person name="Drula E."/>
            <person name="Ayuso-Fernandez I."/>
            <person name="Pacheco R."/>
            <person name="Padilla G."/>
            <person name="Ferreira P."/>
            <person name="Barriuso J."/>
            <person name="Kellner H."/>
            <person name="Castanera R."/>
            <person name="Alfaro M."/>
            <person name="Ramirez L."/>
            <person name="Pisabarro A.G."/>
            <person name="Kuo A."/>
            <person name="Tritt A."/>
            <person name="Lipzen A."/>
            <person name="He G."/>
            <person name="Yan M."/>
            <person name="Ng V."/>
            <person name="Cullen D."/>
            <person name="Martin F."/>
            <person name="Rosso M.-N."/>
            <person name="Henrissat B."/>
            <person name="Hibbett D."/>
            <person name="Martinez A.T."/>
            <person name="Grigoriev I.V."/>
        </authorList>
    </citation>
    <scope>NUCLEOTIDE SEQUENCE</scope>
    <source>
        <strain evidence="3">AH 40177</strain>
    </source>
</reference>